<name>X8IWK7_9AGAM</name>
<sequence>MFYTMKRKSEVSDITTSGSSDSTLRAGETRKTEVSHEVLIEEPRPTASKLPIRILIVGPSGFGKTQTINDFCHRTKEPTINDIYQPTKRIMAQRFLFEGEVIELIDTPGFDNIDMSDLEAFTDIAEHLLNPKLIHKGITGIIYVHRAGNTVHSRSLLRNFRVLANIFLGHTGITRLTFLVTQAGTQGVGYQNIIDQMKARDSAFGYTFPAGAVIAATPNQTGFIATLRSYLSQTPIMLPVQLNDSYKSHSTFSANVEKELGYYEYKSAQLLLDQQAQQLRELHQRTLASQREVELQVSQQLQQSRLECSLLQLQLQLQKNTEPIQVAQTFDQLNCAIGDVGRSLSAHLTGDYVLATFAKDPSKVTALDAFDLPALKALLGHVGGKSSLIVSVDGRGMPIETFFEYSIRTLICHYLVKTIFEPFHPEISLSLSQSLLATYKKLQKHDPQSCASKWRSGTFKNICDHDHPAEAEHSISACINGLINDWLKPLLRHVLGIDVTLDGKDDTLLRHVVMMAWSWNSILKESDLEDFVPTAFRCPCRLDPEMMEEFEVNPGGPVPTHILGTLSLGLLSWTAIGGGNPVEQKAIRKALVVTNNVYNSF</sequence>
<dbReference type="SUPFAM" id="SSF52540">
    <property type="entry name" value="P-loop containing nucleoside triphosphate hydrolases"/>
    <property type="match status" value="1"/>
</dbReference>
<dbReference type="AlphaFoldDB" id="X8IWK7"/>
<evidence type="ECO:0000313" key="4">
    <source>
        <dbReference type="Proteomes" id="UP000030108"/>
    </source>
</evidence>
<organism evidence="3 4">
    <name type="scientific">Rhizoctonia solani AG-3 Rhs1AP</name>
    <dbReference type="NCBI Taxonomy" id="1086054"/>
    <lineage>
        <taxon>Eukaryota</taxon>
        <taxon>Fungi</taxon>
        <taxon>Dikarya</taxon>
        <taxon>Basidiomycota</taxon>
        <taxon>Agaricomycotina</taxon>
        <taxon>Agaricomycetes</taxon>
        <taxon>Cantharellales</taxon>
        <taxon>Ceratobasidiaceae</taxon>
        <taxon>Rhizoctonia</taxon>
    </lineage>
</organism>
<proteinExistence type="predicted"/>
<gene>
    <name evidence="3" type="ORF">RSOL_027620</name>
</gene>
<dbReference type="OrthoDB" id="3222645at2759"/>
<feature type="domain" description="G" evidence="2">
    <location>
        <begin position="53"/>
        <end position="118"/>
    </location>
</feature>
<evidence type="ECO:0000313" key="3">
    <source>
        <dbReference type="EMBL" id="EUC54032.1"/>
    </source>
</evidence>
<reference evidence="4" key="1">
    <citation type="journal article" date="2014" name="Genome Announc.">
        <title>Draft genome sequence of the plant-pathogenic soil fungus Rhizoctonia solani anastomosis group 3 strain Rhs1AP.</title>
        <authorList>
            <person name="Cubeta M.A."/>
            <person name="Thomas E."/>
            <person name="Dean R.A."/>
            <person name="Jabaji S."/>
            <person name="Neate S.M."/>
            <person name="Tavantzis S."/>
            <person name="Toda T."/>
            <person name="Vilgalys R."/>
            <person name="Bharathan N."/>
            <person name="Fedorova-Abrams N."/>
            <person name="Pakala S.B."/>
            <person name="Pakala S.M."/>
            <person name="Zafar N."/>
            <person name="Joardar V."/>
            <person name="Losada L."/>
            <person name="Nierman W.C."/>
        </authorList>
    </citation>
    <scope>NUCLEOTIDE SEQUENCE [LARGE SCALE GENOMIC DNA]</scope>
    <source>
        <strain evidence="4">AG-3</strain>
    </source>
</reference>
<feature type="region of interest" description="Disordered" evidence="1">
    <location>
        <begin position="1"/>
        <end position="32"/>
    </location>
</feature>
<dbReference type="Pfam" id="PF01926">
    <property type="entry name" value="MMR_HSR1"/>
    <property type="match status" value="1"/>
</dbReference>
<comment type="caution">
    <text evidence="3">The sequence shown here is derived from an EMBL/GenBank/DDBJ whole genome shotgun (WGS) entry which is preliminary data.</text>
</comment>
<accession>X8IWK7</accession>
<dbReference type="InterPro" id="IPR027417">
    <property type="entry name" value="P-loop_NTPase"/>
</dbReference>
<dbReference type="InterPro" id="IPR006073">
    <property type="entry name" value="GTP-bd"/>
</dbReference>
<evidence type="ECO:0000259" key="2">
    <source>
        <dbReference type="Pfam" id="PF01926"/>
    </source>
</evidence>
<dbReference type="EMBL" id="JATN01000322">
    <property type="protein sequence ID" value="EUC54032.1"/>
    <property type="molecule type" value="Genomic_DNA"/>
</dbReference>
<dbReference type="Gene3D" id="3.40.50.300">
    <property type="entry name" value="P-loop containing nucleotide triphosphate hydrolases"/>
    <property type="match status" value="1"/>
</dbReference>
<feature type="compositionally biased region" description="Low complexity" evidence="1">
    <location>
        <begin position="12"/>
        <end position="23"/>
    </location>
</feature>
<protein>
    <submittedName>
        <fullName evidence="3">50S ribosome-binding GTPase</fullName>
    </submittedName>
</protein>
<evidence type="ECO:0000256" key="1">
    <source>
        <dbReference type="SAM" id="MobiDB-lite"/>
    </source>
</evidence>
<dbReference type="GO" id="GO:0005525">
    <property type="term" value="F:GTP binding"/>
    <property type="evidence" value="ECO:0007669"/>
    <property type="project" value="InterPro"/>
</dbReference>
<dbReference type="Proteomes" id="UP000030108">
    <property type="component" value="Unassembled WGS sequence"/>
</dbReference>